<keyword evidence="1" id="KW-0472">Membrane</keyword>
<feature type="transmembrane region" description="Helical" evidence="1">
    <location>
        <begin position="29"/>
        <end position="49"/>
    </location>
</feature>
<name>A0A4V2G3Y6_9BACT</name>
<keyword evidence="1" id="KW-1133">Transmembrane helix</keyword>
<feature type="transmembrane region" description="Helical" evidence="1">
    <location>
        <begin position="228"/>
        <end position="245"/>
    </location>
</feature>
<evidence type="ECO:0008006" key="4">
    <source>
        <dbReference type="Google" id="ProtNLM"/>
    </source>
</evidence>
<gene>
    <name evidence="2" type="ORF">BDD14_0147</name>
</gene>
<dbReference type="EMBL" id="SHKW01000001">
    <property type="protein sequence ID" value="RZU38856.1"/>
    <property type="molecule type" value="Genomic_DNA"/>
</dbReference>
<keyword evidence="3" id="KW-1185">Reference proteome</keyword>
<dbReference type="AlphaFoldDB" id="A0A4V2G3Y6"/>
<evidence type="ECO:0000313" key="2">
    <source>
        <dbReference type="EMBL" id="RZU38856.1"/>
    </source>
</evidence>
<proteinExistence type="predicted"/>
<protein>
    <recommendedName>
        <fullName evidence="4">Succinate dehydrogenase</fullName>
    </recommendedName>
</protein>
<accession>A0A4V2G3Y6</accession>
<comment type="caution">
    <text evidence="2">The sequence shown here is derived from an EMBL/GenBank/DDBJ whole genome shotgun (WGS) entry which is preliminary data.</text>
</comment>
<feature type="transmembrane region" description="Helical" evidence="1">
    <location>
        <begin position="167"/>
        <end position="188"/>
    </location>
</feature>
<feature type="transmembrane region" description="Helical" evidence="1">
    <location>
        <begin position="77"/>
        <end position="100"/>
    </location>
</feature>
<reference evidence="2 3" key="1">
    <citation type="submission" date="2019-02" db="EMBL/GenBank/DDBJ databases">
        <title>Genomic Encyclopedia of Archaeal and Bacterial Type Strains, Phase II (KMG-II): from individual species to whole genera.</title>
        <authorList>
            <person name="Goeker M."/>
        </authorList>
    </citation>
    <scope>NUCLEOTIDE SEQUENCE [LARGE SCALE GENOMIC DNA]</scope>
    <source>
        <strain evidence="2 3">DSM 18101</strain>
    </source>
</reference>
<feature type="transmembrane region" description="Helical" evidence="1">
    <location>
        <begin position="141"/>
        <end position="161"/>
    </location>
</feature>
<organism evidence="2 3">
    <name type="scientific">Edaphobacter modestus</name>
    <dbReference type="NCBI Taxonomy" id="388466"/>
    <lineage>
        <taxon>Bacteria</taxon>
        <taxon>Pseudomonadati</taxon>
        <taxon>Acidobacteriota</taxon>
        <taxon>Terriglobia</taxon>
        <taxon>Terriglobales</taxon>
        <taxon>Acidobacteriaceae</taxon>
        <taxon>Edaphobacter</taxon>
    </lineage>
</organism>
<sequence length="259" mass="29291">MTDVGAPMAKSSAVVQIGGLGSTQRRDAWWVEIVPVAILLGGFGIYATFRAFEGKFYAWGPYLSPFYSPLIDPMHHWWRFSPALLILAGPLGFRATCYYYRKAYYRAFFLDPPACAVSEGGREAYRGETRFPFILQNLHRWFLYVAFIFLAFLWWDAIRAFFFPEGFGIGVGSLVLLANIVLLTLYTLSCHSLRHLAGGKLDCFSCTSFGPTRYTAWRSLNGLNARHMLFAWMSLISVGLADLYVRMVSAGLLKDIRLL</sequence>
<keyword evidence="1" id="KW-0812">Transmembrane</keyword>
<evidence type="ECO:0000313" key="3">
    <source>
        <dbReference type="Proteomes" id="UP000292958"/>
    </source>
</evidence>
<evidence type="ECO:0000256" key="1">
    <source>
        <dbReference type="SAM" id="Phobius"/>
    </source>
</evidence>
<dbReference type="Proteomes" id="UP000292958">
    <property type="component" value="Unassembled WGS sequence"/>
</dbReference>